<accession>A0A0F9CQZ5</accession>
<evidence type="ECO:0000313" key="1">
    <source>
        <dbReference type="EMBL" id="KKL28837.1"/>
    </source>
</evidence>
<protein>
    <submittedName>
        <fullName evidence="1">Uncharacterized protein</fullName>
    </submittedName>
</protein>
<reference evidence="1" key="1">
    <citation type="journal article" date="2015" name="Nature">
        <title>Complex archaea that bridge the gap between prokaryotes and eukaryotes.</title>
        <authorList>
            <person name="Spang A."/>
            <person name="Saw J.H."/>
            <person name="Jorgensen S.L."/>
            <person name="Zaremba-Niedzwiedzka K."/>
            <person name="Martijn J."/>
            <person name="Lind A.E."/>
            <person name="van Eijk R."/>
            <person name="Schleper C."/>
            <person name="Guy L."/>
            <person name="Ettema T.J."/>
        </authorList>
    </citation>
    <scope>NUCLEOTIDE SEQUENCE</scope>
</reference>
<sequence length="43" mass="4800">LLNAIKFILKLEAVGGFLDIHNDNIMIRNTPYGKQLVFSDPLG</sequence>
<organism evidence="1">
    <name type="scientific">marine sediment metagenome</name>
    <dbReference type="NCBI Taxonomy" id="412755"/>
    <lineage>
        <taxon>unclassified sequences</taxon>
        <taxon>metagenomes</taxon>
        <taxon>ecological metagenomes</taxon>
    </lineage>
</organism>
<proteinExistence type="predicted"/>
<name>A0A0F9CQZ5_9ZZZZ</name>
<dbReference type="EMBL" id="LAZR01034954">
    <property type="protein sequence ID" value="KKL28837.1"/>
    <property type="molecule type" value="Genomic_DNA"/>
</dbReference>
<feature type="non-terminal residue" evidence="1">
    <location>
        <position position="1"/>
    </location>
</feature>
<comment type="caution">
    <text evidence="1">The sequence shown here is derived from an EMBL/GenBank/DDBJ whole genome shotgun (WGS) entry which is preliminary data.</text>
</comment>
<dbReference type="AlphaFoldDB" id="A0A0F9CQZ5"/>
<gene>
    <name evidence="1" type="ORF">LCGC14_2371180</name>
</gene>